<dbReference type="Pfam" id="PF12799">
    <property type="entry name" value="LRR_4"/>
    <property type="match status" value="1"/>
</dbReference>
<accession>A0AAW1RQJ4</accession>
<dbReference type="InterPro" id="IPR001611">
    <property type="entry name" value="Leu-rich_rpt"/>
</dbReference>
<dbReference type="PROSITE" id="PS51450">
    <property type="entry name" value="LRR"/>
    <property type="match status" value="6"/>
</dbReference>
<proteinExistence type="predicted"/>
<dbReference type="InterPro" id="IPR003591">
    <property type="entry name" value="Leu-rich_rpt_typical-subtyp"/>
</dbReference>
<dbReference type="PANTHER" id="PTHR46652:SF3">
    <property type="entry name" value="LEUCINE-RICH REPEAT-CONTAINING PROTEIN 9"/>
    <property type="match status" value="1"/>
</dbReference>
<dbReference type="PRINTS" id="PR00019">
    <property type="entry name" value="LEURICHRPT"/>
</dbReference>
<dbReference type="InterPro" id="IPR050836">
    <property type="entry name" value="SDS22/Internalin_LRR"/>
</dbReference>
<dbReference type="SMART" id="SM00365">
    <property type="entry name" value="LRR_SD22"/>
    <property type="match status" value="10"/>
</dbReference>
<sequence>MGPLEEELDLTNAHLSSLETVPLAENLTSLDLTANRLRDLEPRLLALTGLRKLSLRQNVLTTAAALEQSAFAPVLQELVLHDNHLSQANHGAPNLATMTSLTRLELSYNQIKSLSPLSVCRALSLRELFVSNNKISSLEGCRHFTQLTLLELGANRLAALDGIASFPDLRELWLGSNRIAGNPSLSCLMRLERLSIQSNRLCSMGGLCLAATMRELYLSHNNIQSIEGLDNLVQLRVLDLSNNALHSLDGIVHLQLLEDLWLNDNQLKDLHSVVQVLVKLKAHLSCVYLAGNPAADDDVSYRQLLPQLLPCLQQLDSDAVPGR</sequence>
<dbReference type="SUPFAM" id="SSF52058">
    <property type="entry name" value="L domain-like"/>
    <property type="match status" value="1"/>
</dbReference>
<dbReference type="Proteomes" id="UP001438707">
    <property type="component" value="Unassembled WGS sequence"/>
</dbReference>
<evidence type="ECO:0000313" key="5">
    <source>
        <dbReference type="Proteomes" id="UP001438707"/>
    </source>
</evidence>
<dbReference type="SMART" id="SM00369">
    <property type="entry name" value="LRR_TYP"/>
    <property type="match status" value="6"/>
</dbReference>
<dbReference type="AlphaFoldDB" id="A0AAW1RQJ4"/>
<evidence type="ECO:0000256" key="1">
    <source>
        <dbReference type="ARBA" id="ARBA00004430"/>
    </source>
</evidence>
<gene>
    <name evidence="4" type="ORF">WJX74_004889</name>
</gene>
<evidence type="ECO:0000256" key="3">
    <source>
        <dbReference type="ARBA" id="ARBA00022737"/>
    </source>
</evidence>
<reference evidence="4 5" key="1">
    <citation type="journal article" date="2024" name="Nat. Commun.">
        <title>Phylogenomics reveals the evolutionary origins of lichenization in chlorophyte algae.</title>
        <authorList>
            <person name="Puginier C."/>
            <person name="Libourel C."/>
            <person name="Otte J."/>
            <person name="Skaloud P."/>
            <person name="Haon M."/>
            <person name="Grisel S."/>
            <person name="Petersen M."/>
            <person name="Berrin J.G."/>
            <person name="Delaux P.M."/>
            <person name="Dal Grande F."/>
            <person name="Keller J."/>
        </authorList>
    </citation>
    <scope>NUCLEOTIDE SEQUENCE [LARGE SCALE GENOMIC DNA]</scope>
    <source>
        <strain evidence="4 5">SAG 2145</strain>
    </source>
</reference>
<dbReference type="FunFam" id="3.80.10.10:FF:000312">
    <property type="entry name" value="Protein phosphatases pp1 regulatory subunit, putative"/>
    <property type="match status" value="1"/>
</dbReference>
<dbReference type="EMBL" id="JALJOS010000008">
    <property type="protein sequence ID" value="KAK9835641.1"/>
    <property type="molecule type" value="Genomic_DNA"/>
</dbReference>
<organism evidence="4 5">
    <name type="scientific">Apatococcus lobatus</name>
    <dbReference type="NCBI Taxonomy" id="904363"/>
    <lineage>
        <taxon>Eukaryota</taxon>
        <taxon>Viridiplantae</taxon>
        <taxon>Chlorophyta</taxon>
        <taxon>core chlorophytes</taxon>
        <taxon>Trebouxiophyceae</taxon>
        <taxon>Chlorellales</taxon>
        <taxon>Chlorellaceae</taxon>
        <taxon>Apatococcus</taxon>
    </lineage>
</organism>
<dbReference type="Gene3D" id="3.80.10.10">
    <property type="entry name" value="Ribonuclease Inhibitor"/>
    <property type="match status" value="3"/>
</dbReference>
<evidence type="ECO:0000313" key="4">
    <source>
        <dbReference type="EMBL" id="KAK9835641.1"/>
    </source>
</evidence>
<dbReference type="SMART" id="SM00368">
    <property type="entry name" value="LRR_RI"/>
    <property type="match status" value="4"/>
</dbReference>
<keyword evidence="3" id="KW-0677">Repeat</keyword>
<protein>
    <recommendedName>
        <fullName evidence="6">Protein phosphatase 1 regulatory subunit 7</fullName>
    </recommendedName>
</protein>
<comment type="subcellular location">
    <subcellularLocation>
        <location evidence="1">Cytoplasm</location>
        <location evidence="1">Cytoskeleton</location>
        <location evidence="1">Cilium axoneme</location>
    </subcellularLocation>
</comment>
<comment type="caution">
    <text evidence="4">The sequence shown here is derived from an EMBL/GenBank/DDBJ whole genome shotgun (WGS) entry which is preliminary data.</text>
</comment>
<dbReference type="InterPro" id="IPR025875">
    <property type="entry name" value="Leu-rich_rpt_4"/>
</dbReference>
<dbReference type="GO" id="GO:0005930">
    <property type="term" value="C:axoneme"/>
    <property type="evidence" value="ECO:0007669"/>
    <property type="project" value="UniProtKB-SubCell"/>
</dbReference>
<keyword evidence="5" id="KW-1185">Reference proteome</keyword>
<evidence type="ECO:0000256" key="2">
    <source>
        <dbReference type="ARBA" id="ARBA00022614"/>
    </source>
</evidence>
<dbReference type="PANTHER" id="PTHR46652">
    <property type="entry name" value="LEUCINE-RICH REPEAT AND IQ DOMAIN-CONTAINING PROTEIN 1-RELATED"/>
    <property type="match status" value="1"/>
</dbReference>
<dbReference type="InterPro" id="IPR032675">
    <property type="entry name" value="LRR_dom_sf"/>
</dbReference>
<name>A0AAW1RQJ4_9CHLO</name>
<evidence type="ECO:0008006" key="6">
    <source>
        <dbReference type="Google" id="ProtNLM"/>
    </source>
</evidence>
<dbReference type="Pfam" id="PF13855">
    <property type="entry name" value="LRR_8"/>
    <property type="match status" value="1"/>
</dbReference>
<keyword evidence="2" id="KW-0433">Leucine-rich repeat</keyword>